<gene>
    <name evidence="3" type="ORF">GCM10009850_035620</name>
</gene>
<protein>
    <recommendedName>
        <fullName evidence="2">GerMN domain-containing protein</fullName>
    </recommendedName>
</protein>
<dbReference type="InterPro" id="IPR019606">
    <property type="entry name" value="GerMN"/>
</dbReference>
<keyword evidence="4" id="KW-1185">Reference proteome</keyword>
<dbReference type="PROSITE" id="PS51257">
    <property type="entry name" value="PROKAR_LIPOPROTEIN"/>
    <property type="match status" value="1"/>
</dbReference>
<name>A0ABN3CFE1_9ACTN</name>
<comment type="caution">
    <text evidence="3">The sequence shown here is derived from an EMBL/GenBank/DDBJ whole genome shotgun (WGS) entry which is preliminary data.</text>
</comment>
<dbReference type="Proteomes" id="UP001499843">
    <property type="component" value="Unassembled WGS sequence"/>
</dbReference>
<dbReference type="Pfam" id="PF10646">
    <property type="entry name" value="Germane"/>
    <property type="match status" value="1"/>
</dbReference>
<organism evidence="3 4">
    <name type="scientific">Nonomuraea monospora</name>
    <dbReference type="NCBI Taxonomy" id="568818"/>
    <lineage>
        <taxon>Bacteria</taxon>
        <taxon>Bacillati</taxon>
        <taxon>Actinomycetota</taxon>
        <taxon>Actinomycetes</taxon>
        <taxon>Streptosporangiales</taxon>
        <taxon>Streptosporangiaceae</taxon>
        <taxon>Nonomuraea</taxon>
    </lineage>
</organism>
<feature type="domain" description="GerMN" evidence="2">
    <location>
        <begin position="43"/>
        <end position="142"/>
    </location>
</feature>
<dbReference type="EMBL" id="BAAAQX010000008">
    <property type="protein sequence ID" value="GAA2208104.1"/>
    <property type="molecule type" value="Genomic_DNA"/>
</dbReference>
<reference evidence="3 4" key="1">
    <citation type="journal article" date="2019" name="Int. J. Syst. Evol. Microbiol.">
        <title>The Global Catalogue of Microorganisms (GCM) 10K type strain sequencing project: providing services to taxonomists for standard genome sequencing and annotation.</title>
        <authorList>
            <consortium name="The Broad Institute Genomics Platform"/>
            <consortium name="The Broad Institute Genome Sequencing Center for Infectious Disease"/>
            <person name="Wu L."/>
            <person name="Ma J."/>
        </authorList>
    </citation>
    <scope>NUCLEOTIDE SEQUENCE [LARGE SCALE GENOMIC DNA]</scope>
    <source>
        <strain evidence="3 4">JCM 16114</strain>
    </source>
</reference>
<sequence>MRIALTLVALVALAGCGVRPTGVIPGGDPPSGLVAPSARVTIFLVKDDRLSAVTRADRRATQANALTLLAEGPTARERSQGFTTEVPADAAPFSVSDASGGHLMVNPATPGGELSPLAVEQIVCTLAAAVPEERARITVVGHGEEVDPQECPERTGTIGPPQEPAWGQGG</sequence>
<evidence type="ECO:0000313" key="3">
    <source>
        <dbReference type="EMBL" id="GAA2208104.1"/>
    </source>
</evidence>
<evidence type="ECO:0000259" key="2">
    <source>
        <dbReference type="Pfam" id="PF10646"/>
    </source>
</evidence>
<evidence type="ECO:0000256" key="1">
    <source>
        <dbReference type="SAM" id="MobiDB-lite"/>
    </source>
</evidence>
<proteinExistence type="predicted"/>
<dbReference type="RefSeq" id="WP_344475918.1">
    <property type="nucleotide sequence ID" value="NZ_BAAAQX010000008.1"/>
</dbReference>
<evidence type="ECO:0000313" key="4">
    <source>
        <dbReference type="Proteomes" id="UP001499843"/>
    </source>
</evidence>
<feature type="region of interest" description="Disordered" evidence="1">
    <location>
        <begin position="143"/>
        <end position="170"/>
    </location>
</feature>
<accession>A0ABN3CFE1</accession>